<organism evidence="1 2">
    <name type="scientific">Candidatus Magnetoglobus multicellularis str. Araruama</name>
    <dbReference type="NCBI Taxonomy" id="890399"/>
    <lineage>
        <taxon>Bacteria</taxon>
        <taxon>Pseudomonadati</taxon>
        <taxon>Thermodesulfobacteriota</taxon>
        <taxon>Desulfobacteria</taxon>
        <taxon>Desulfobacterales</taxon>
        <taxon>Desulfobacteraceae</taxon>
        <taxon>Candidatus Magnetoglobus</taxon>
    </lineage>
</organism>
<dbReference type="Proteomes" id="UP000189670">
    <property type="component" value="Unassembled WGS sequence"/>
</dbReference>
<comment type="caution">
    <text evidence="1">The sequence shown here is derived from an EMBL/GenBank/DDBJ whole genome shotgun (WGS) entry which is preliminary data.</text>
</comment>
<accession>A0A1V1PBY7</accession>
<dbReference type="AlphaFoldDB" id="A0A1V1PBY7"/>
<proteinExistence type="predicted"/>
<name>A0A1V1PBY7_9BACT</name>
<reference evidence="2" key="1">
    <citation type="submission" date="2012-11" db="EMBL/GenBank/DDBJ databases">
        <authorList>
            <person name="Lucero-Rivera Y.E."/>
            <person name="Tovar-Ramirez D."/>
        </authorList>
    </citation>
    <scope>NUCLEOTIDE SEQUENCE [LARGE SCALE GENOMIC DNA]</scope>
    <source>
        <strain evidence="2">Araruama</strain>
    </source>
</reference>
<dbReference type="EMBL" id="ATBP01000164">
    <property type="protein sequence ID" value="ETR72284.1"/>
    <property type="molecule type" value="Genomic_DNA"/>
</dbReference>
<evidence type="ECO:0000313" key="1">
    <source>
        <dbReference type="EMBL" id="ETR72284.1"/>
    </source>
</evidence>
<sequence>MVSYSNKDDEKELSKILHNKQPNFCEIIDSISYDPRCFEVHRYCTLFCAIASEHAERIINSRYEKYIKIPESYFDTMAHLVAQENICIGKRGVTFPSRIKKYVLNSLNFDDEDSEWILIMIPAFLYTIETFYNKENPDNFFKDLGYSL</sequence>
<gene>
    <name evidence="1" type="ORF">OMM_07600</name>
</gene>
<evidence type="ECO:0000313" key="2">
    <source>
        <dbReference type="Proteomes" id="UP000189670"/>
    </source>
</evidence>
<protein>
    <submittedName>
        <fullName evidence="1">Uncharacterized protein</fullName>
    </submittedName>
</protein>